<evidence type="ECO:0000256" key="8">
    <source>
        <dbReference type="ARBA" id="ARBA00022840"/>
    </source>
</evidence>
<keyword evidence="1 11" id="KW-0963">Cytoplasm</keyword>
<comment type="catalytic activity">
    <reaction evidence="11">
        <text>L-seryl-[protein] + ATP = O-phospho-L-seryl-[protein] + ADP + H(+)</text>
        <dbReference type="Rhea" id="RHEA:17989"/>
        <dbReference type="Rhea" id="RHEA-COMP:9863"/>
        <dbReference type="Rhea" id="RHEA-COMP:11604"/>
        <dbReference type="ChEBI" id="CHEBI:15378"/>
        <dbReference type="ChEBI" id="CHEBI:29999"/>
        <dbReference type="ChEBI" id="CHEBI:30616"/>
        <dbReference type="ChEBI" id="CHEBI:83421"/>
        <dbReference type="ChEBI" id="CHEBI:456216"/>
        <dbReference type="EC" id="2.7.11.1"/>
    </reaction>
</comment>
<evidence type="ECO:0000259" key="13">
    <source>
        <dbReference type="Pfam" id="PF01636"/>
    </source>
</evidence>
<evidence type="ECO:0000256" key="4">
    <source>
        <dbReference type="ARBA" id="ARBA00022679"/>
    </source>
</evidence>
<evidence type="ECO:0000313" key="14">
    <source>
        <dbReference type="EMBL" id="ESE42587.1"/>
    </source>
</evidence>
<keyword evidence="7 11" id="KW-0418">Kinase</keyword>
<evidence type="ECO:0000256" key="11">
    <source>
        <dbReference type="HAMAP-Rule" id="MF_01497"/>
    </source>
</evidence>
<feature type="domain" description="Aminoglycoside phosphotransferase" evidence="13">
    <location>
        <begin position="58"/>
        <end position="287"/>
    </location>
</feature>
<comment type="caution">
    <text evidence="14">The sequence shown here is derived from an EMBL/GenBank/DDBJ whole genome shotgun (WGS) entry which is preliminary data.</text>
</comment>
<evidence type="ECO:0000256" key="9">
    <source>
        <dbReference type="ARBA" id="ARBA00022842"/>
    </source>
</evidence>
<dbReference type="EC" id="2.7.11.1" evidence="11"/>
<dbReference type="SUPFAM" id="SSF56112">
    <property type="entry name" value="Protein kinase-like (PK-like)"/>
    <property type="match status" value="1"/>
</dbReference>
<feature type="active site" description="Proton acceptor" evidence="11">
    <location>
        <position position="224"/>
    </location>
</feature>
<evidence type="ECO:0000256" key="6">
    <source>
        <dbReference type="ARBA" id="ARBA00022741"/>
    </source>
</evidence>
<dbReference type="EMBL" id="AXZL01000049">
    <property type="protein sequence ID" value="ESE42587.1"/>
    <property type="molecule type" value="Genomic_DNA"/>
</dbReference>
<evidence type="ECO:0000256" key="12">
    <source>
        <dbReference type="SAM" id="MobiDB-lite"/>
    </source>
</evidence>
<comment type="subunit">
    <text evidence="11">Monomer.</text>
</comment>
<keyword evidence="15" id="KW-1185">Reference proteome</keyword>
<dbReference type="Pfam" id="PF01636">
    <property type="entry name" value="APH"/>
    <property type="match status" value="1"/>
</dbReference>
<evidence type="ECO:0000256" key="5">
    <source>
        <dbReference type="ARBA" id="ARBA00022723"/>
    </source>
</evidence>
<dbReference type="NCBIfam" id="NF008738">
    <property type="entry name" value="PRK11768.1"/>
    <property type="match status" value="1"/>
</dbReference>
<feature type="binding site" evidence="11">
    <location>
        <position position="241"/>
    </location>
    <ligand>
        <name>Mg(2+)</name>
        <dbReference type="ChEBI" id="CHEBI:18420"/>
    </ligand>
</feature>
<keyword evidence="4 11" id="KW-0808">Transferase</keyword>
<dbReference type="PANTHER" id="PTHR39573:SF1">
    <property type="entry name" value="STRESS RESPONSE KINASE A"/>
    <property type="match status" value="1"/>
</dbReference>
<dbReference type="PANTHER" id="PTHR39573">
    <property type="entry name" value="STRESS RESPONSE KINASE A"/>
    <property type="match status" value="1"/>
</dbReference>
<dbReference type="GO" id="GO:0016301">
    <property type="term" value="F:kinase activity"/>
    <property type="evidence" value="ECO:0007669"/>
    <property type="project" value="UniProtKB-KW"/>
</dbReference>
<dbReference type="InterPro" id="IPR032882">
    <property type="entry name" value="SrkA/RdoA"/>
</dbReference>
<comment type="cofactor">
    <cofactor evidence="11">
        <name>Mg(2+)</name>
        <dbReference type="ChEBI" id="CHEBI:18420"/>
    </cofactor>
</comment>
<dbReference type="InterPro" id="IPR002575">
    <property type="entry name" value="Aminoglycoside_PTrfase"/>
</dbReference>
<comment type="catalytic activity">
    <reaction evidence="11">
        <text>L-threonyl-[protein] + ATP = O-phospho-L-threonyl-[protein] + ADP + H(+)</text>
        <dbReference type="Rhea" id="RHEA:46608"/>
        <dbReference type="Rhea" id="RHEA-COMP:11060"/>
        <dbReference type="Rhea" id="RHEA-COMP:11605"/>
        <dbReference type="ChEBI" id="CHEBI:15378"/>
        <dbReference type="ChEBI" id="CHEBI:30013"/>
        <dbReference type="ChEBI" id="CHEBI:30616"/>
        <dbReference type="ChEBI" id="CHEBI:61977"/>
        <dbReference type="ChEBI" id="CHEBI:456216"/>
        <dbReference type="EC" id="2.7.11.1"/>
    </reaction>
</comment>
<feature type="region of interest" description="Disordered" evidence="12">
    <location>
        <begin position="1"/>
        <end position="20"/>
    </location>
</feature>
<dbReference type="Gene3D" id="3.30.200.70">
    <property type="match status" value="1"/>
</dbReference>
<gene>
    <name evidence="11" type="primary">srkA</name>
    <name evidence="14" type="ORF">SHD_0845</name>
</gene>
<keyword evidence="5 11" id="KW-0479">Metal-binding</keyword>
<dbReference type="Proteomes" id="UP000017548">
    <property type="component" value="Unassembled WGS sequence"/>
</dbReference>
<feature type="active site" evidence="11">
    <location>
        <position position="241"/>
    </location>
</feature>
<dbReference type="Gene3D" id="1.10.510.10">
    <property type="entry name" value="Transferase(Phosphotransferase) domain 1"/>
    <property type="match status" value="1"/>
</dbReference>
<feature type="binding site" evidence="11">
    <location>
        <position position="229"/>
    </location>
    <ligand>
        <name>Mg(2+)</name>
        <dbReference type="ChEBI" id="CHEBI:18420"/>
    </ligand>
</feature>
<comment type="similarity">
    <text evidence="11">Belongs to the SrkA/RdoA protein kinase family.</text>
</comment>
<dbReference type="Gene3D" id="1.20.1270.170">
    <property type="match status" value="1"/>
</dbReference>
<comment type="function">
    <text evidence="11">A protein kinase that phosphorylates Ser and Thr residues. Probably acts to suppress the effects of stress linked to accumulation of reactive oxygen species. Probably involved in the extracytoplasmic stress response.</text>
</comment>
<evidence type="ECO:0000313" key="15">
    <source>
        <dbReference type="Proteomes" id="UP000017548"/>
    </source>
</evidence>
<dbReference type="InterPro" id="IPR011009">
    <property type="entry name" value="Kinase-like_dom_sf"/>
</dbReference>
<evidence type="ECO:0000256" key="2">
    <source>
        <dbReference type="ARBA" id="ARBA00022527"/>
    </source>
</evidence>
<keyword evidence="9 11" id="KW-0460">Magnesium</keyword>
<evidence type="ECO:0000256" key="7">
    <source>
        <dbReference type="ARBA" id="ARBA00022777"/>
    </source>
</evidence>
<keyword evidence="8 11" id="KW-0067">ATP-binding</keyword>
<keyword evidence="3 11" id="KW-0597">Phosphoprotein</keyword>
<protein>
    <recommendedName>
        <fullName evidence="11">Stress response kinase A</fullName>
        <ecNumber evidence="11">2.7.11.1</ecNumber>
    </recommendedName>
    <alternativeName>
        <fullName evidence="11">Serine/threonine-protein kinase SrkA</fullName>
    </alternativeName>
</protein>
<keyword evidence="6 11" id="KW-0547">Nucleotide-binding</keyword>
<organism evidence="14 15">
    <name type="scientific">Shewanella decolorationis S12</name>
    <dbReference type="NCBI Taxonomy" id="1353536"/>
    <lineage>
        <taxon>Bacteria</taxon>
        <taxon>Pseudomonadati</taxon>
        <taxon>Pseudomonadota</taxon>
        <taxon>Gammaproteobacteria</taxon>
        <taxon>Alteromonadales</taxon>
        <taxon>Shewanellaceae</taxon>
        <taxon>Shewanella</taxon>
    </lineage>
</organism>
<feature type="site" description="ATP" evidence="11">
    <location>
        <position position="58"/>
    </location>
</feature>
<evidence type="ECO:0000256" key="3">
    <source>
        <dbReference type="ARBA" id="ARBA00022553"/>
    </source>
</evidence>
<accession>A0ABP2Z6H1</accession>
<keyword evidence="10 11" id="KW-0346">Stress response</keyword>
<comment type="subcellular location">
    <subcellularLocation>
        <location evidence="11">Cytoplasm</location>
    </subcellularLocation>
</comment>
<proteinExistence type="inferred from homology"/>
<sequence>MYERATMSQDKLAPSQGAVDDTHSGAAFDFQALTPDLILDAIESLGVYPETGLLALNSYENRVYQFRSDEGQRYVVKFYRPDRWTDAQIQEEHDYAIALAEQEIPMAVPASVQGQTLHHFLGFRFALFPSIGGRPFEVDNLEQLEFVGRFIGRIHQYGAQSTFKAREPLNPQILGDEPLAWLKQSDLVPSTLRPAFFTVVEQVLAKVNQLWAQQAFTPIRLHGDLHPGNILWTPDGPGFVDLDDARMGPAIQDLWMMLTGDRAQQQLQLEVLLEAYEEFCEFDTRQLSLIEPLRALRMVHYNAWIGRRWQDPAFPMHFPWFGDEKYWEQQILAFKEQLAALDEPPLSLIPY</sequence>
<keyword evidence="2 11" id="KW-0723">Serine/threonine-protein kinase</keyword>
<evidence type="ECO:0000256" key="1">
    <source>
        <dbReference type="ARBA" id="ARBA00022490"/>
    </source>
</evidence>
<dbReference type="HAMAP" id="MF_01497">
    <property type="entry name" value="SrkA_kinase"/>
    <property type="match status" value="1"/>
</dbReference>
<reference evidence="14 15" key="1">
    <citation type="journal article" date="2013" name="Genome Announc.">
        <title>Draft Genome Sequence of Shewanella decolorationis S12, a Dye-Degrading Bacterium Isolated from a Wastewater Treatment Plant.</title>
        <authorList>
            <person name="Xu M."/>
            <person name="Fang Y."/>
            <person name="Liu J."/>
            <person name="Chen X."/>
            <person name="Sun G."/>
            <person name="Guo J."/>
            <person name="Hua Z."/>
            <person name="Tu Q."/>
            <person name="Wu L."/>
            <person name="Zhou J."/>
            <person name="Liu X."/>
        </authorList>
    </citation>
    <scope>NUCLEOTIDE SEQUENCE [LARGE SCALE GENOMIC DNA]</scope>
    <source>
        <strain evidence="14 15">S12</strain>
    </source>
</reference>
<name>A0ABP2Z6H1_9GAMM</name>
<evidence type="ECO:0000256" key="10">
    <source>
        <dbReference type="ARBA" id="ARBA00023016"/>
    </source>
</evidence>